<sequence length="67" mass="7316">MAGIRKRLLNGHGMCRKRLPKLRTNGLAIRGAPGSTAPDKLCRRCRQATETISHVISACPVHLPEVT</sequence>
<dbReference type="EMBL" id="BMAT01007050">
    <property type="protein sequence ID" value="GFS25238.1"/>
    <property type="molecule type" value="Genomic_DNA"/>
</dbReference>
<protein>
    <recommendedName>
        <fullName evidence="3">Reverse transcriptase zinc-binding domain-containing protein</fullName>
    </recommendedName>
</protein>
<dbReference type="Proteomes" id="UP000762676">
    <property type="component" value="Unassembled WGS sequence"/>
</dbReference>
<gene>
    <name evidence="1" type="ORF">ElyMa_003436400</name>
</gene>
<dbReference type="AlphaFoldDB" id="A0AAV4JU36"/>
<organism evidence="1 2">
    <name type="scientific">Elysia marginata</name>
    <dbReference type="NCBI Taxonomy" id="1093978"/>
    <lineage>
        <taxon>Eukaryota</taxon>
        <taxon>Metazoa</taxon>
        <taxon>Spiralia</taxon>
        <taxon>Lophotrochozoa</taxon>
        <taxon>Mollusca</taxon>
        <taxon>Gastropoda</taxon>
        <taxon>Heterobranchia</taxon>
        <taxon>Euthyneura</taxon>
        <taxon>Panpulmonata</taxon>
        <taxon>Sacoglossa</taxon>
        <taxon>Placobranchoidea</taxon>
        <taxon>Plakobranchidae</taxon>
        <taxon>Elysia</taxon>
    </lineage>
</organism>
<evidence type="ECO:0000313" key="1">
    <source>
        <dbReference type="EMBL" id="GFS25238.1"/>
    </source>
</evidence>
<accession>A0AAV4JU36</accession>
<evidence type="ECO:0000313" key="2">
    <source>
        <dbReference type="Proteomes" id="UP000762676"/>
    </source>
</evidence>
<proteinExistence type="predicted"/>
<evidence type="ECO:0008006" key="3">
    <source>
        <dbReference type="Google" id="ProtNLM"/>
    </source>
</evidence>
<name>A0AAV4JU36_9GAST</name>
<comment type="caution">
    <text evidence="1">The sequence shown here is derived from an EMBL/GenBank/DDBJ whole genome shotgun (WGS) entry which is preliminary data.</text>
</comment>
<reference evidence="1 2" key="1">
    <citation type="journal article" date="2021" name="Elife">
        <title>Chloroplast acquisition without the gene transfer in kleptoplastic sea slugs, Plakobranchus ocellatus.</title>
        <authorList>
            <person name="Maeda T."/>
            <person name="Takahashi S."/>
            <person name="Yoshida T."/>
            <person name="Shimamura S."/>
            <person name="Takaki Y."/>
            <person name="Nagai Y."/>
            <person name="Toyoda A."/>
            <person name="Suzuki Y."/>
            <person name="Arimoto A."/>
            <person name="Ishii H."/>
            <person name="Satoh N."/>
            <person name="Nishiyama T."/>
            <person name="Hasebe M."/>
            <person name="Maruyama T."/>
            <person name="Minagawa J."/>
            <person name="Obokata J."/>
            <person name="Shigenobu S."/>
        </authorList>
    </citation>
    <scope>NUCLEOTIDE SEQUENCE [LARGE SCALE GENOMIC DNA]</scope>
</reference>
<keyword evidence="2" id="KW-1185">Reference proteome</keyword>